<sequence length="90" mass="10305">MCPGGGMDDVGRINFGRPNILENKIPLIAVRFFLTPSNHQKSKLLSALNLGGVLGGKIPNTWTNVWKSERWSDRKVFLINRNRFIRTDYF</sequence>
<proteinExistence type="predicted"/>
<dbReference type="EMBL" id="BPLR01004367">
    <property type="protein sequence ID" value="GIX94376.1"/>
    <property type="molecule type" value="Genomic_DNA"/>
</dbReference>
<gene>
    <name evidence="1" type="ORF">CEXT_342781</name>
</gene>
<evidence type="ECO:0000313" key="2">
    <source>
        <dbReference type="Proteomes" id="UP001054945"/>
    </source>
</evidence>
<name>A0AAV4PF75_CAEEX</name>
<reference evidence="1 2" key="1">
    <citation type="submission" date="2021-06" db="EMBL/GenBank/DDBJ databases">
        <title>Caerostris extrusa draft genome.</title>
        <authorList>
            <person name="Kono N."/>
            <person name="Arakawa K."/>
        </authorList>
    </citation>
    <scope>NUCLEOTIDE SEQUENCE [LARGE SCALE GENOMIC DNA]</scope>
</reference>
<evidence type="ECO:0000313" key="1">
    <source>
        <dbReference type="EMBL" id="GIX94376.1"/>
    </source>
</evidence>
<dbReference type="AlphaFoldDB" id="A0AAV4PF75"/>
<dbReference type="Proteomes" id="UP001054945">
    <property type="component" value="Unassembled WGS sequence"/>
</dbReference>
<organism evidence="1 2">
    <name type="scientific">Caerostris extrusa</name>
    <name type="common">Bark spider</name>
    <name type="synonym">Caerostris bankana</name>
    <dbReference type="NCBI Taxonomy" id="172846"/>
    <lineage>
        <taxon>Eukaryota</taxon>
        <taxon>Metazoa</taxon>
        <taxon>Ecdysozoa</taxon>
        <taxon>Arthropoda</taxon>
        <taxon>Chelicerata</taxon>
        <taxon>Arachnida</taxon>
        <taxon>Araneae</taxon>
        <taxon>Araneomorphae</taxon>
        <taxon>Entelegynae</taxon>
        <taxon>Araneoidea</taxon>
        <taxon>Araneidae</taxon>
        <taxon>Caerostris</taxon>
    </lineage>
</organism>
<keyword evidence="2" id="KW-1185">Reference proteome</keyword>
<accession>A0AAV4PF75</accession>
<protein>
    <submittedName>
        <fullName evidence="1">Uncharacterized protein</fullName>
    </submittedName>
</protein>
<comment type="caution">
    <text evidence="1">The sequence shown here is derived from an EMBL/GenBank/DDBJ whole genome shotgun (WGS) entry which is preliminary data.</text>
</comment>